<name>A0A9W4UU73_9PLEO</name>
<proteinExistence type="predicted"/>
<evidence type="ECO:0000256" key="1">
    <source>
        <dbReference type="SAM" id="MobiDB-lite"/>
    </source>
</evidence>
<dbReference type="AlphaFoldDB" id="A0A9W4UU73"/>
<feature type="compositionally biased region" description="Basic and acidic residues" evidence="1">
    <location>
        <begin position="115"/>
        <end position="154"/>
    </location>
</feature>
<gene>
    <name evidence="2" type="ORF">PDIGIT_LOCUS14426</name>
</gene>
<evidence type="ECO:0000313" key="2">
    <source>
        <dbReference type="EMBL" id="CAI6341232.1"/>
    </source>
</evidence>
<reference evidence="2" key="1">
    <citation type="submission" date="2023-01" db="EMBL/GenBank/DDBJ databases">
        <authorList>
            <person name="Van Ghelder C."/>
            <person name="Rancurel C."/>
        </authorList>
    </citation>
    <scope>NUCLEOTIDE SEQUENCE</scope>
    <source>
        <strain evidence="2">CNCM I-4278</strain>
    </source>
</reference>
<dbReference type="OrthoDB" id="4771937at2759"/>
<feature type="region of interest" description="Disordered" evidence="1">
    <location>
        <begin position="115"/>
        <end position="160"/>
    </location>
</feature>
<organism evidence="2 3">
    <name type="scientific">Periconia digitata</name>
    <dbReference type="NCBI Taxonomy" id="1303443"/>
    <lineage>
        <taxon>Eukaryota</taxon>
        <taxon>Fungi</taxon>
        <taxon>Dikarya</taxon>
        <taxon>Ascomycota</taxon>
        <taxon>Pezizomycotina</taxon>
        <taxon>Dothideomycetes</taxon>
        <taxon>Pleosporomycetidae</taxon>
        <taxon>Pleosporales</taxon>
        <taxon>Massarineae</taxon>
        <taxon>Periconiaceae</taxon>
        <taxon>Periconia</taxon>
    </lineage>
</organism>
<feature type="region of interest" description="Disordered" evidence="1">
    <location>
        <begin position="1"/>
        <end position="45"/>
    </location>
</feature>
<comment type="caution">
    <text evidence="2">The sequence shown here is derived from an EMBL/GenBank/DDBJ whole genome shotgun (WGS) entry which is preliminary data.</text>
</comment>
<evidence type="ECO:0000313" key="3">
    <source>
        <dbReference type="Proteomes" id="UP001152607"/>
    </source>
</evidence>
<keyword evidence="3" id="KW-1185">Reference proteome</keyword>
<accession>A0A9W4UU73</accession>
<dbReference type="EMBL" id="CAOQHR010000011">
    <property type="protein sequence ID" value="CAI6341232.1"/>
    <property type="molecule type" value="Genomic_DNA"/>
</dbReference>
<dbReference type="Proteomes" id="UP001152607">
    <property type="component" value="Unassembled WGS sequence"/>
</dbReference>
<feature type="compositionally biased region" description="Polar residues" evidence="1">
    <location>
        <begin position="1"/>
        <end position="27"/>
    </location>
</feature>
<protein>
    <submittedName>
        <fullName evidence="2">Uncharacterized protein</fullName>
    </submittedName>
</protein>
<sequence>MAIFSSSMAPKKTPTVQPVTDDASSSHMDAVEPKRPGTSGTEMLLKTNRRDASAQFLAAQRAENAYKAKKRAATARELRTEARTHFRQSAHHLKEGVKSIINMVKAVPWMIRERKERRQAESEKKSYEKSMEKKKKLEEMIARQEAQNAKEKLDASTAEA</sequence>